<sequence length="189" mass="21995">MPAKKLVLFSYFLIILLQSQPNVVQADRSAIGTLKFVHALWRHGDRTPSQETFPSDIGNRAETWPQGLGELTMLGVRQQYELGRYLRQRYDGFLSRKYLPYERLYRYSQCPLGGYPAEWRVPLVWPVVAMRLWAIVDATGENRPACRKGLSPIYSQLSCYQFPDPQRDEHLGWVIGRPQRGSNPRPRDW</sequence>
<dbReference type="InterPro" id="IPR029033">
    <property type="entry name" value="His_PPase_superfam"/>
</dbReference>
<feature type="chain" id="PRO_5038093164" evidence="3">
    <location>
        <begin position="27"/>
        <end position="189"/>
    </location>
</feature>
<dbReference type="Proteomes" id="UP000887566">
    <property type="component" value="Unplaced"/>
</dbReference>
<proteinExistence type="inferred from homology"/>
<keyword evidence="4" id="KW-1185">Reference proteome</keyword>
<dbReference type="AlphaFoldDB" id="A0A914XK08"/>
<organism evidence="4 5">
    <name type="scientific">Plectus sambesii</name>
    <dbReference type="NCBI Taxonomy" id="2011161"/>
    <lineage>
        <taxon>Eukaryota</taxon>
        <taxon>Metazoa</taxon>
        <taxon>Ecdysozoa</taxon>
        <taxon>Nematoda</taxon>
        <taxon>Chromadorea</taxon>
        <taxon>Plectida</taxon>
        <taxon>Plectina</taxon>
        <taxon>Plectoidea</taxon>
        <taxon>Plectidae</taxon>
        <taxon>Plectus</taxon>
    </lineage>
</organism>
<evidence type="ECO:0000256" key="2">
    <source>
        <dbReference type="ARBA" id="ARBA00005375"/>
    </source>
</evidence>
<reference evidence="5" key="1">
    <citation type="submission" date="2022-11" db="UniProtKB">
        <authorList>
            <consortium name="WormBaseParasite"/>
        </authorList>
    </citation>
    <scope>IDENTIFICATION</scope>
</reference>
<dbReference type="InterPro" id="IPR033379">
    <property type="entry name" value="Acid_Pase_AS"/>
</dbReference>
<keyword evidence="3" id="KW-0732">Signal</keyword>
<dbReference type="InterPro" id="IPR000560">
    <property type="entry name" value="His_Pase_clade-2"/>
</dbReference>
<dbReference type="SUPFAM" id="SSF53254">
    <property type="entry name" value="Phosphoglycerate mutase-like"/>
    <property type="match status" value="1"/>
</dbReference>
<accession>A0A914XK08</accession>
<dbReference type="GO" id="GO:0003993">
    <property type="term" value="F:acid phosphatase activity"/>
    <property type="evidence" value="ECO:0007669"/>
    <property type="project" value="UniProtKB-EC"/>
</dbReference>
<dbReference type="Gene3D" id="3.40.50.1240">
    <property type="entry name" value="Phosphoglycerate mutase-like"/>
    <property type="match status" value="1"/>
</dbReference>
<dbReference type="PANTHER" id="PTHR11567:SF210">
    <property type="entry name" value="ACID PHOSPHATASE 5-RELATED"/>
    <property type="match status" value="1"/>
</dbReference>
<evidence type="ECO:0000256" key="1">
    <source>
        <dbReference type="ARBA" id="ARBA00000032"/>
    </source>
</evidence>
<dbReference type="PROSITE" id="PS00616">
    <property type="entry name" value="HIS_ACID_PHOSPHAT_1"/>
    <property type="match status" value="1"/>
</dbReference>
<evidence type="ECO:0000313" key="5">
    <source>
        <dbReference type="WBParaSite" id="PSAMB.scaffold8182size6524.g31099.t1"/>
    </source>
</evidence>
<dbReference type="InterPro" id="IPR050645">
    <property type="entry name" value="Histidine_acid_phosphatase"/>
</dbReference>
<dbReference type="WBParaSite" id="PSAMB.scaffold8182size6524.g31099.t1">
    <property type="protein sequence ID" value="PSAMB.scaffold8182size6524.g31099.t1"/>
    <property type="gene ID" value="PSAMB.scaffold8182size6524.g31099"/>
</dbReference>
<protein>
    <submittedName>
        <fullName evidence="5">Uncharacterized protein</fullName>
    </submittedName>
</protein>
<dbReference type="PANTHER" id="PTHR11567">
    <property type="entry name" value="ACID PHOSPHATASE-RELATED"/>
    <property type="match status" value="1"/>
</dbReference>
<comment type="similarity">
    <text evidence="2">Belongs to the histidine acid phosphatase family.</text>
</comment>
<evidence type="ECO:0000313" key="4">
    <source>
        <dbReference type="Proteomes" id="UP000887566"/>
    </source>
</evidence>
<name>A0A914XK08_9BILA</name>
<evidence type="ECO:0000256" key="3">
    <source>
        <dbReference type="SAM" id="SignalP"/>
    </source>
</evidence>
<feature type="signal peptide" evidence="3">
    <location>
        <begin position="1"/>
        <end position="26"/>
    </location>
</feature>
<dbReference type="CDD" id="cd07061">
    <property type="entry name" value="HP_HAP_like"/>
    <property type="match status" value="1"/>
</dbReference>
<comment type="catalytic activity">
    <reaction evidence="1">
        <text>a phosphate monoester + H2O = an alcohol + phosphate</text>
        <dbReference type="Rhea" id="RHEA:15017"/>
        <dbReference type="ChEBI" id="CHEBI:15377"/>
        <dbReference type="ChEBI" id="CHEBI:30879"/>
        <dbReference type="ChEBI" id="CHEBI:43474"/>
        <dbReference type="ChEBI" id="CHEBI:67140"/>
        <dbReference type="EC" id="3.1.3.2"/>
    </reaction>
</comment>
<dbReference type="Pfam" id="PF00328">
    <property type="entry name" value="His_Phos_2"/>
    <property type="match status" value="1"/>
</dbReference>